<protein>
    <submittedName>
        <fullName evidence="5">Zinc metalloproteinase</fullName>
    </submittedName>
</protein>
<dbReference type="Pfam" id="PF04620">
    <property type="entry name" value="FlaA"/>
    <property type="match status" value="1"/>
</dbReference>
<dbReference type="Proteomes" id="UP000262583">
    <property type="component" value="Chromosome"/>
</dbReference>
<dbReference type="Gene3D" id="2.60.40.10">
    <property type="entry name" value="Immunoglobulins"/>
    <property type="match status" value="1"/>
</dbReference>
<reference evidence="5 6" key="1">
    <citation type="submission" date="2018-05" db="EMBL/GenBank/DDBJ databases">
        <title>A metagenomic window into the 2 km-deep terrestrial subsurface aquifer revealed taxonomically and functionally diverse microbial community comprising novel uncultured bacterial lineages.</title>
        <authorList>
            <person name="Kadnikov V.V."/>
            <person name="Mardanov A.V."/>
            <person name="Beletsky A.V."/>
            <person name="Banks D."/>
            <person name="Pimenov N.V."/>
            <person name="Frank Y.A."/>
            <person name="Karnachuk O.V."/>
            <person name="Ravin N.V."/>
        </authorList>
    </citation>
    <scope>NUCLEOTIDE SEQUENCE [LARGE SCALE GENOMIC DNA]</scope>
    <source>
        <strain evidence="5">BY</strain>
    </source>
</reference>
<evidence type="ECO:0000259" key="4">
    <source>
        <dbReference type="PROSITE" id="PS50853"/>
    </source>
</evidence>
<dbReference type="InterPro" id="IPR002508">
    <property type="entry name" value="MurNAc-LAA_cat"/>
</dbReference>
<dbReference type="GO" id="GO:0055040">
    <property type="term" value="C:periplasmic flagellum"/>
    <property type="evidence" value="ECO:0007669"/>
    <property type="project" value="UniProtKB-SubCell"/>
</dbReference>
<evidence type="ECO:0000256" key="3">
    <source>
        <dbReference type="SAM" id="MobiDB-lite"/>
    </source>
</evidence>
<organism evidence="5 6">
    <name type="scientific">Sumerlaea chitinivorans</name>
    <dbReference type="NCBI Taxonomy" id="2250252"/>
    <lineage>
        <taxon>Bacteria</taxon>
        <taxon>Candidatus Sumerlaeota</taxon>
        <taxon>Candidatus Sumerlaeia</taxon>
        <taxon>Candidatus Sumerlaeales</taxon>
        <taxon>Candidatus Sumerlaeaceae</taxon>
        <taxon>Candidatus Sumerlaea</taxon>
    </lineage>
</organism>
<dbReference type="KEGG" id="schv:BRCON_2815"/>
<dbReference type="InterPro" id="IPR013783">
    <property type="entry name" value="Ig-like_fold"/>
</dbReference>
<dbReference type="CDD" id="cd00063">
    <property type="entry name" value="FN3"/>
    <property type="match status" value="1"/>
</dbReference>
<evidence type="ECO:0000256" key="2">
    <source>
        <dbReference type="ARBA" id="ARBA00022764"/>
    </source>
</evidence>
<dbReference type="PROSITE" id="PS50853">
    <property type="entry name" value="FN3"/>
    <property type="match status" value="1"/>
</dbReference>
<sequence length="1601" mass="173980">MIAASALADKLADFGLDSSGKPIAREERQPPVPSIVLPGAGGYSKLARPELAASGSADVAERARLISKLIVAGPTAEERKLGASTPLPAGTSLTDVIVSGDSVKILLDLPEDFVTSATRVADKFDAISDAFIRNLQQLPLRSFEVLARKPGSSDYLPLDRFLPKEAAPEVDLTPDTATPPALPEADITTRSQEARLNQYPRPAGSRPVGALTGKAVYLNPGHGWDWRESDYWGLQRGFVQNNIEDFSNVELINQWLWAYCYNAGADVFSCRELDFNTNMVIVDNDDGWDGSKGYYETGSGWFNSTLKGFANGYIPYLSGADPFSSGTNRLVQCVVGTPTASARWVPQIPASGWYNVYVSHGAFSNRSPQAHYRIYHAGGVTETTIDQRMRRFTWIYLGTFYFEAGVDAQHASVELLNDSSSTSHYVSADAVRFGGGMGLISRGTAGTSGKPRFEEEARYHIQFSGAPTSVYDSSSSDQADGWSGRPKFGRWLRDAAVAYGAPAQDSVFISSHTNAFDGTARGLDTYVYTGYEGTWHDQFRNFVHDEVLNDCQKGYSSLFVNHGVGKRYGTYGENNPSNVGDLMPIFLGEWLFHDNATDMSLYHDPKFRQVMARAIYQGIVKFWANRNGTTVNLLPEPPRNVRVQQLSSTSVRISWDQPQTDTQGIRGDAATGYALYVSSHGRSFPAPITISGGSTTNYVLSGITPDTTYFFYLTARNAGGESFPTETLAFRTSVDPMAPKLLIVNGFDKLDIATRQAVPWSGGTLYRQRLAKMNTYDYIVEHARAIEQWGKSVAFDSCEDEAVELDYVTLGGYGAVVWVGGIQAEVSTTDPTNDISISAAQQTRLTNYLNSGGKLFLSGSEIAWDLDRAGTTTFVDNTLRANYVADSAGVFSASGASGSIFAGITGINFDDGSGPTYKVNYPDVITNTGGSIAALTYGGGETLIDGFNDLGGWKDPNYSSQTTADAASAFAIVSSPVLEGSGSGDLYYVWGSGSYIREYNSTLPEFPANSTLSIWVYGDNSGHQVRICLRDSDNELYVNDWVTINFSGWRQLTWNIPTDPRTVWANVANNTLDGPNVKLDSIHVQKVTGVASGHLYFDKASYTSLQGGGSVAGVQYAGTYKLVYLAFPFETIVSESKRNQLMARALDFFFPTVVSTARVEPLTTATGWMVLAQTPSDAASLSYDAANTALRGTVSSDPTRFRIAGWMTDQSKWLPYSTVGTNQYVRGKFYVYCGGQTNPAQTNQIPAARMRLSIRFAQNSMLEVFNHTNLSASDELLERELRPSSDPTKPSLYRVDFDPVDVPYLVANAATEGIAQGFETYAYFPQDNGYLALTELSLGTYPVTEVPNSVAPAKIYATSASDAGDLSAARSGAILELYSIIFGAEGSYGTRDNSYGPTYSESAAGVTVSSRGFDNYRGGTRLAVATLDFAADSDLTARVRVEPARQYKIRFHVTSSQDSNKNPQLRLRARSIRFAWSQKMEVGGAFAAGAVNNLIAAQSLPGVGCLNPDKNPGDTAGGWYTMIFHTPMSLDIRPEVSGDLSARMPNISAEPGPGQNAISRRDLRVGFDLLDTLSPPPNAVFEEGDFTLDRIEVRSYPLVRD</sequence>
<dbReference type="Pfam" id="PF25275">
    <property type="entry name" value="Golvesin_C"/>
    <property type="match status" value="1"/>
</dbReference>
<keyword evidence="2" id="KW-0574">Periplasm</keyword>
<dbReference type="InterPro" id="IPR008979">
    <property type="entry name" value="Galactose-bd-like_sf"/>
</dbReference>
<name>A0A2Z4Y8I6_SUMC1</name>
<dbReference type="GO" id="GO:0008745">
    <property type="term" value="F:N-acetylmuramoyl-L-alanine amidase activity"/>
    <property type="evidence" value="ECO:0007669"/>
    <property type="project" value="InterPro"/>
</dbReference>
<dbReference type="InterPro" id="IPR033803">
    <property type="entry name" value="CBD-like_Golvesin-Xly"/>
</dbReference>
<dbReference type="Gene3D" id="2.60.120.430">
    <property type="entry name" value="Galactose-binding lectin"/>
    <property type="match status" value="1"/>
</dbReference>
<dbReference type="InterPro" id="IPR003961">
    <property type="entry name" value="FN3_dom"/>
</dbReference>
<feature type="domain" description="Fibronectin type-III" evidence="4">
    <location>
        <begin position="637"/>
        <end position="735"/>
    </location>
</feature>
<dbReference type="Pfam" id="PF00041">
    <property type="entry name" value="fn3"/>
    <property type="match status" value="1"/>
</dbReference>
<evidence type="ECO:0000313" key="5">
    <source>
        <dbReference type="EMBL" id="AXA37557.1"/>
    </source>
</evidence>
<dbReference type="SUPFAM" id="SSF49785">
    <property type="entry name" value="Galactose-binding domain-like"/>
    <property type="match status" value="1"/>
</dbReference>
<dbReference type="Gene3D" id="3.40.630.40">
    <property type="entry name" value="Zn-dependent exopeptidases"/>
    <property type="match status" value="1"/>
</dbReference>
<dbReference type="Pfam" id="PF01520">
    <property type="entry name" value="Amidase_3"/>
    <property type="match status" value="1"/>
</dbReference>
<comment type="subcellular location">
    <subcellularLocation>
        <location evidence="1">Periplasmic flagellum</location>
    </subcellularLocation>
</comment>
<dbReference type="GO" id="GO:0009253">
    <property type="term" value="P:peptidoglycan catabolic process"/>
    <property type="evidence" value="ECO:0007669"/>
    <property type="project" value="InterPro"/>
</dbReference>
<dbReference type="SMART" id="SM00060">
    <property type="entry name" value="FN3"/>
    <property type="match status" value="1"/>
</dbReference>
<dbReference type="GO" id="GO:0030288">
    <property type="term" value="C:outer membrane-bounded periplasmic space"/>
    <property type="evidence" value="ECO:0007669"/>
    <property type="project" value="InterPro"/>
</dbReference>
<dbReference type="SUPFAM" id="SSF49265">
    <property type="entry name" value="Fibronectin type III"/>
    <property type="match status" value="1"/>
</dbReference>
<evidence type="ECO:0000313" key="6">
    <source>
        <dbReference type="Proteomes" id="UP000262583"/>
    </source>
</evidence>
<dbReference type="InterPro" id="IPR006714">
    <property type="entry name" value="FlaA"/>
</dbReference>
<dbReference type="EMBL" id="CP030759">
    <property type="protein sequence ID" value="AXA37557.1"/>
    <property type="molecule type" value="Genomic_DNA"/>
</dbReference>
<dbReference type="InterPro" id="IPR036116">
    <property type="entry name" value="FN3_sf"/>
</dbReference>
<gene>
    <name evidence="5" type="ORF">BRCON_2815</name>
</gene>
<dbReference type="GO" id="GO:0071973">
    <property type="term" value="P:bacterial-type flagellum-dependent cell motility"/>
    <property type="evidence" value="ECO:0007669"/>
    <property type="project" value="InterPro"/>
</dbReference>
<dbReference type="SUPFAM" id="SSF53187">
    <property type="entry name" value="Zn-dependent exopeptidases"/>
    <property type="match status" value="1"/>
</dbReference>
<evidence type="ECO:0000256" key="1">
    <source>
        <dbReference type="ARBA" id="ARBA00004631"/>
    </source>
</evidence>
<proteinExistence type="predicted"/>
<dbReference type="SMART" id="SM00646">
    <property type="entry name" value="Ami_3"/>
    <property type="match status" value="1"/>
</dbReference>
<accession>A0A2Z4Y8I6</accession>
<feature type="region of interest" description="Disordered" evidence="3">
    <location>
        <begin position="14"/>
        <end position="36"/>
    </location>
</feature>